<proteinExistence type="predicted"/>
<keyword evidence="1" id="KW-0732">Signal</keyword>
<evidence type="ECO:0000259" key="3">
    <source>
        <dbReference type="Pfam" id="PF03968"/>
    </source>
</evidence>
<dbReference type="GO" id="GO:0017089">
    <property type="term" value="F:glycolipid transfer activity"/>
    <property type="evidence" value="ECO:0007669"/>
    <property type="project" value="TreeGrafter"/>
</dbReference>
<comment type="caution">
    <text evidence="4">The sequence shown here is derived from an EMBL/GenBank/DDBJ whole genome shotgun (WGS) entry which is preliminary data.</text>
</comment>
<dbReference type="PANTHER" id="PTHR36504">
    <property type="entry name" value="LIPOPOLYSACCHARIDE EXPORT SYSTEM PROTEIN LPTA"/>
    <property type="match status" value="1"/>
</dbReference>
<dbReference type="Pfam" id="PF03968">
    <property type="entry name" value="LptD_N"/>
    <property type="match status" value="1"/>
</dbReference>
<dbReference type="GO" id="GO:0009279">
    <property type="term" value="C:cell outer membrane"/>
    <property type="evidence" value="ECO:0007669"/>
    <property type="project" value="TreeGrafter"/>
</dbReference>
<dbReference type="EMBL" id="DTHB01000042">
    <property type="protein sequence ID" value="HGB14709.1"/>
    <property type="molecule type" value="Genomic_DNA"/>
</dbReference>
<organism evidence="4">
    <name type="scientific">Desulfobacca acetoxidans</name>
    <dbReference type="NCBI Taxonomy" id="60893"/>
    <lineage>
        <taxon>Bacteria</taxon>
        <taxon>Pseudomonadati</taxon>
        <taxon>Thermodesulfobacteriota</taxon>
        <taxon>Desulfobaccia</taxon>
        <taxon>Desulfobaccales</taxon>
        <taxon>Desulfobaccaceae</taxon>
        <taxon>Desulfobacca</taxon>
    </lineage>
</organism>
<sequence length="214" mass="23642">MAPVKTRILAGLCVFWLAFFQGSPGLSQTGPEKKKDQEIPLHITALRLEADQEKRLITFSGQVKAQYGDSILYAEQLRVYYEASEPKTAAAPGQPVDKSPLADLGGEKINRIEAEGQVRFVQEDKVAVGQKAIYYRDQEKVVLLGNPQVWRGENNLKGETITLFLKDNRVVVESSPHKRVEAHLYRAPGETGGAAGGLFPRGREGSGKRKARKL</sequence>
<gene>
    <name evidence="4" type="ORF">ENV62_05675</name>
</gene>
<dbReference type="InterPro" id="IPR005653">
    <property type="entry name" value="OstA-like_N"/>
</dbReference>
<feature type="region of interest" description="Disordered" evidence="2">
    <location>
        <begin position="182"/>
        <end position="214"/>
    </location>
</feature>
<dbReference type="GO" id="GO:0030288">
    <property type="term" value="C:outer membrane-bounded periplasmic space"/>
    <property type="evidence" value="ECO:0007669"/>
    <property type="project" value="TreeGrafter"/>
</dbReference>
<dbReference type="InterPro" id="IPR052037">
    <property type="entry name" value="LPS_export_LptA"/>
</dbReference>
<protein>
    <recommendedName>
        <fullName evidence="3">Organic solvent tolerance-like N-terminal domain-containing protein</fullName>
    </recommendedName>
</protein>
<dbReference type="AlphaFoldDB" id="A0A7C3WHG5"/>
<evidence type="ECO:0000313" key="4">
    <source>
        <dbReference type="EMBL" id="HGB14709.1"/>
    </source>
</evidence>
<dbReference type="GO" id="GO:0015920">
    <property type="term" value="P:lipopolysaccharide transport"/>
    <property type="evidence" value="ECO:0007669"/>
    <property type="project" value="TreeGrafter"/>
</dbReference>
<dbReference type="PANTHER" id="PTHR36504:SF1">
    <property type="entry name" value="LIPOPOLYSACCHARIDE EXPORT SYSTEM PROTEIN LPTA"/>
    <property type="match status" value="1"/>
</dbReference>
<dbReference type="Gene3D" id="2.60.450.10">
    <property type="entry name" value="Lipopolysaccharide (LPS) transport protein A like domain"/>
    <property type="match status" value="1"/>
</dbReference>
<feature type="domain" description="Organic solvent tolerance-like N-terminal" evidence="3">
    <location>
        <begin position="42"/>
        <end position="168"/>
    </location>
</feature>
<accession>A0A7C3WHG5</accession>
<evidence type="ECO:0000256" key="2">
    <source>
        <dbReference type="SAM" id="MobiDB-lite"/>
    </source>
</evidence>
<evidence type="ECO:0000256" key="1">
    <source>
        <dbReference type="ARBA" id="ARBA00022729"/>
    </source>
</evidence>
<name>A0A7C3WHG5_9BACT</name>
<reference evidence="4" key="1">
    <citation type="journal article" date="2020" name="mSystems">
        <title>Genome- and Community-Level Interaction Insights into Carbon Utilization and Element Cycling Functions of Hydrothermarchaeota in Hydrothermal Sediment.</title>
        <authorList>
            <person name="Zhou Z."/>
            <person name="Liu Y."/>
            <person name="Xu W."/>
            <person name="Pan J."/>
            <person name="Luo Z.H."/>
            <person name="Li M."/>
        </authorList>
    </citation>
    <scope>NUCLEOTIDE SEQUENCE [LARGE SCALE GENOMIC DNA]</scope>
    <source>
        <strain evidence="4">SpSt-776</strain>
    </source>
</reference>